<dbReference type="EMBL" id="JAUSTZ010000002">
    <property type="protein sequence ID" value="MDQ0224886.1"/>
    <property type="molecule type" value="Genomic_DNA"/>
</dbReference>
<feature type="domain" description="Type II secretion system protein GspF" evidence="8">
    <location>
        <begin position="214"/>
        <end position="336"/>
    </location>
</feature>
<dbReference type="InterPro" id="IPR018076">
    <property type="entry name" value="T2SS_GspF_dom"/>
</dbReference>
<evidence type="ECO:0000256" key="6">
    <source>
        <dbReference type="ARBA" id="ARBA00023136"/>
    </source>
</evidence>
<dbReference type="RefSeq" id="WP_307190591.1">
    <property type="nucleotide sequence ID" value="NZ_JAUSTZ010000002.1"/>
</dbReference>
<keyword evidence="4 7" id="KW-0812">Transmembrane</keyword>
<comment type="subcellular location">
    <subcellularLocation>
        <location evidence="1">Cell membrane</location>
        <topology evidence="1">Multi-pass membrane protein</topology>
    </subcellularLocation>
</comment>
<dbReference type="InterPro" id="IPR047692">
    <property type="entry name" value="T4P_ComGB"/>
</dbReference>
<comment type="caution">
    <text evidence="9">The sequence shown here is derived from an EMBL/GenBank/DDBJ whole genome shotgun (WGS) entry which is preliminary data.</text>
</comment>
<feature type="transmembrane region" description="Helical" evidence="7">
    <location>
        <begin position="318"/>
        <end position="338"/>
    </location>
</feature>
<evidence type="ECO:0000313" key="9">
    <source>
        <dbReference type="EMBL" id="MDQ0224886.1"/>
    </source>
</evidence>
<feature type="transmembrane region" description="Helical" evidence="7">
    <location>
        <begin position="111"/>
        <end position="133"/>
    </location>
</feature>
<feature type="domain" description="Type II secretion system protein GspF" evidence="8">
    <location>
        <begin position="16"/>
        <end position="135"/>
    </location>
</feature>
<keyword evidence="3" id="KW-1003">Cell membrane</keyword>
<dbReference type="PRINTS" id="PR00812">
    <property type="entry name" value="BCTERIALGSPF"/>
</dbReference>
<dbReference type="InterPro" id="IPR003004">
    <property type="entry name" value="GspF/PilC"/>
</dbReference>
<organism evidence="9 10">
    <name type="scientific">Metabacillus niabensis</name>
    <dbReference type="NCBI Taxonomy" id="324854"/>
    <lineage>
        <taxon>Bacteria</taxon>
        <taxon>Bacillati</taxon>
        <taxon>Bacillota</taxon>
        <taxon>Bacilli</taxon>
        <taxon>Bacillales</taxon>
        <taxon>Bacillaceae</taxon>
        <taxon>Metabacillus</taxon>
    </lineage>
</organism>
<evidence type="ECO:0000256" key="4">
    <source>
        <dbReference type="ARBA" id="ARBA00022692"/>
    </source>
</evidence>
<keyword evidence="10" id="KW-1185">Reference proteome</keyword>
<evidence type="ECO:0000313" key="10">
    <source>
        <dbReference type="Proteomes" id="UP001232245"/>
    </source>
</evidence>
<protein>
    <submittedName>
        <fullName evidence="9">Competence protein ComGB</fullName>
    </submittedName>
</protein>
<dbReference type="Proteomes" id="UP001232245">
    <property type="component" value="Unassembled WGS sequence"/>
</dbReference>
<reference evidence="9 10" key="1">
    <citation type="submission" date="2023-07" db="EMBL/GenBank/DDBJ databases">
        <title>Genomic Encyclopedia of Type Strains, Phase IV (KMG-IV): sequencing the most valuable type-strain genomes for metagenomic binning, comparative biology and taxonomic classification.</title>
        <authorList>
            <person name="Goeker M."/>
        </authorList>
    </citation>
    <scope>NUCLEOTIDE SEQUENCE [LARGE SCALE GENOMIC DNA]</scope>
    <source>
        <strain evidence="9 10">DSM 17723</strain>
    </source>
</reference>
<feature type="transmembrane region" description="Helical" evidence="7">
    <location>
        <begin position="153"/>
        <end position="181"/>
    </location>
</feature>
<evidence type="ECO:0000256" key="7">
    <source>
        <dbReference type="SAM" id="Phobius"/>
    </source>
</evidence>
<dbReference type="Pfam" id="PF00482">
    <property type="entry name" value="T2SSF"/>
    <property type="match status" value="2"/>
</dbReference>
<dbReference type="NCBIfam" id="NF041012">
    <property type="entry name" value="T4P_ComGB"/>
    <property type="match status" value="1"/>
</dbReference>
<accession>A0ABT9YZ48</accession>
<dbReference type="PANTHER" id="PTHR30012">
    <property type="entry name" value="GENERAL SECRETION PATHWAY PROTEIN"/>
    <property type="match status" value="1"/>
</dbReference>
<dbReference type="PANTHER" id="PTHR30012:SF0">
    <property type="entry name" value="TYPE II SECRETION SYSTEM PROTEIN F-RELATED"/>
    <property type="match status" value="1"/>
</dbReference>
<gene>
    <name evidence="9" type="ORF">J2S02_001215</name>
</gene>
<sequence length="344" mass="40494">MKIKHVWSIKEQATLLKRLSTLLEKGYTLNEALNFLYVNEKGKKKDDLNICLSQLTAGYSLRKAFTILRFHRDVLSYLYFAEEHGDLEFALKEGSEILHKKITHLDQLFKILRYPIFLIITVFVILGFVQSVITPQFEQLYSSMNIESSFFSQFLLLIFSSLRWLATFVFMSFIVLVIYYFTSYKKKSSEEKMNIILKIPILKSFFVMIFSYFFALQLSNLLRGGMSIFESLKTFEKQRIMPFYQVEAKILIQKLKAGTGLHQIIYERDFYEKELSQVILHGQANGQLARELYMYSQFVIERLESKLNRITMVIQPTIYGFVGIIVLFVYLSMLLPMYKMMESI</sequence>
<comment type="similarity">
    <text evidence="2">Belongs to the GSP F family.</text>
</comment>
<keyword evidence="5 7" id="KW-1133">Transmembrane helix</keyword>
<feature type="transmembrane region" description="Helical" evidence="7">
    <location>
        <begin position="201"/>
        <end position="222"/>
    </location>
</feature>
<dbReference type="Gene3D" id="1.20.81.30">
    <property type="entry name" value="Type II secretion system (T2SS), domain F"/>
    <property type="match status" value="2"/>
</dbReference>
<name>A0ABT9YZ48_9BACI</name>
<evidence type="ECO:0000256" key="3">
    <source>
        <dbReference type="ARBA" id="ARBA00022475"/>
    </source>
</evidence>
<dbReference type="InterPro" id="IPR042094">
    <property type="entry name" value="T2SS_GspF_sf"/>
</dbReference>
<evidence type="ECO:0000256" key="2">
    <source>
        <dbReference type="ARBA" id="ARBA00005745"/>
    </source>
</evidence>
<keyword evidence="6 7" id="KW-0472">Membrane</keyword>
<evidence type="ECO:0000256" key="1">
    <source>
        <dbReference type="ARBA" id="ARBA00004651"/>
    </source>
</evidence>
<proteinExistence type="inferred from homology"/>
<evidence type="ECO:0000256" key="5">
    <source>
        <dbReference type="ARBA" id="ARBA00022989"/>
    </source>
</evidence>
<evidence type="ECO:0000259" key="8">
    <source>
        <dbReference type="Pfam" id="PF00482"/>
    </source>
</evidence>